<dbReference type="OrthoDB" id="3364966at2759"/>
<keyword evidence="4" id="KW-0472">Membrane</keyword>
<reference evidence="7 8" key="1">
    <citation type="journal article" date="2015" name="Parasit. Vectors">
        <title>Draft genome of the scabies mite.</title>
        <authorList>
            <person name="Rider S.D.Jr."/>
            <person name="Morgan M.S."/>
            <person name="Arlian L.G."/>
        </authorList>
    </citation>
    <scope>NUCLEOTIDE SEQUENCE [LARGE SCALE GENOMIC DNA]</scope>
    <source>
        <strain evidence="7">Arlian Lab</strain>
    </source>
</reference>
<dbReference type="GO" id="GO:0005789">
    <property type="term" value="C:endoplasmic reticulum membrane"/>
    <property type="evidence" value="ECO:0007669"/>
    <property type="project" value="TreeGrafter"/>
</dbReference>
<evidence type="ECO:0000256" key="3">
    <source>
        <dbReference type="ARBA" id="ARBA00022989"/>
    </source>
</evidence>
<dbReference type="Proteomes" id="UP000616769">
    <property type="component" value="Unassembled WGS sequence"/>
</dbReference>
<dbReference type="EMBL" id="JXLN01011489">
    <property type="protein sequence ID" value="KPM07321.1"/>
    <property type="molecule type" value="Genomic_DNA"/>
</dbReference>
<protein>
    <submittedName>
        <fullName evidence="7">Transmembrane protein 41B-like protein</fullName>
    </submittedName>
</protein>
<dbReference type="PANTHER" id="PTHR43220">
    <property type="match status" value="1"/>
</dbReference>
<dbReference type="GO" id="GO:0000045">
    <property type="term" value="P:autophagosome assembly"/>
    <property type="evidence" value="ECO:0007669"/>
    <property type="project" value="TreeGrafter"/>
</dbReference>
<dbReference type="VEuPathDB" id="VectorBase:SSCA008180"/>
<gene>
    <name evidence="7" type="ORF">QR98_0058120</name>
</gene>
<dbReference type="InterPro" id="IPR032816">
    <property type="entry name" value="VTT_dom"/>
</dbReference>
<proteinExistence type="inferred from homology"/>
<keyword evidence="3" id="KW-1133">Transmembrane helix</keyword>
<evidence type="ECO:0000256" key="1">
    <source>
        <dbReference type="ARBA" id="ARBA00004141"/>
    </source>
</evidence>
<evidence type="ECO:0000313" key="8">
    <source>
        <dbReference type="Proteomes" id="UP000616769"/>
    </source>
</evidence>
<evidence type="ECO:0000313" key="7">
    <source>
        <dbReference type="EMBL" id="KPM07321.1"/>
    </source>
</evidence>
<comment type="subcellular location">
    <subcellularLocation>
        <location evidence="1">Membrane</location>
        <topology evidence="1">Multi-pass membrane protein</topology>
    </subcellularLocation>
</comment>
<dbReference type="AlphaFoldDB" id="A0A132A8L4"/>
<comment type="caution">
    <text evidence="7">The sequence shown here is derived from an EMBL/GenBank/DDBJ whole genome shotgun (WGS) entry which is preliminary data.</text>
</comment>
<organism evidence="7 8">
    <name type="scientific">Sarcoptes scabiei</name>
    <name type="common">Itch mite</name>
    <name type="synonym">Acarus scabiei</name>
    <dbReference type="NCBI Taxonomy" id="52283"/>
    <lineage>
        <taxon>Eukaryota</taxon>
        <taxon>Metazoa</taxon>
        <taxon>Ecdysozoa</taxon>
        <taxon>Arthropoda</taxon>
        <taxon>Chelicerata</taxon>
        <taxon>Arachnida</taxon>
        <taxon>Acari</taxon>
        <taxon>Acariformes</taxon>
        <taxon>Sarcoptiformes</taxon>
        <taxon>Astigmata</taxon>
        <taxon>Psoroptidia</taxon>
        <taxon>Sarcoptoidea</taxon>
        <taxon>Sarcoptidae</taxon>
        <taxon>Sarcoptinae</taxon>
        <taxon>Sarcoptes</taxon>
    </lineage>
</organism>
<dbReference type="InterPro" id="IPR045014">
    <property type="entry name" value="TM41A/B"/>
</dbReference>
<feature type="domain" description="VTT" evidence="6">
    <location>
        <begin position="109"/>
        <end position="228"/>
    </location>
</feature>
<sequence>MADTVPILRLEQSSRENSILHNYNILLLVLIVLCSFVSLLIVYSYFPKLEPNELIHFKLPRNIDDAKNLAKVLSNYKDRYFFIVYIGFIVTYILLIVISMSNSLQSFAIPGSIFLSVISGFLFPFSLALLSVCFCSAVGASVCFLLSLLCGRPIILKYFPEKALSFSNVIDQHRHHLLYYIIFLRITPFLPNWLINIASPIVNVPIGIFFIGTFIGVAPPSFVAVQAGTALYSLTSSSNIVTMKNLFVLIAFSLLSFVPIVLKKYFGDKIKLA</sequence>
<evidence type="ECO:0000256" key="2">
    <source>
        <dbReference type="ARBA" id="ARBA00022692"/>
    </source>
</evidence>
<accession>A0A132A8L4</accession>
<keyword evidence="2 7" id="KW-0812">Transmembrane</keyword>
<dbReference type="PANTHER" id="PTHR43220:SF18">
    <property type="entry name" value="TRANSMEMBRANE PROTEIN 41B"/>
    <property type="match status" value="1"/>
</dbReference>
<name>A0A132A8L4_SARSC</name>
<evidence type="ECO:0000256" key="4">
    <source>
        <dbReference type="ARBA" id="ARBA00023136"/>
    </source>
</evidence>
<evidence type="ECO:0000256" key="5">
    <source>
        <dbReference type="ARBA" id="ARBA00025797"/>
    </source>
</evidence>
<comment type="similarity">
    <text evidence="5">Belongs to the TMEM41 family.</text>
</comment>
<evidence type="ECO:0000259" key="6">
    <source>
        <dbReference type="Pfam" id="PF09335"/>
    </source>
</evidence>
<dbReference type="Pfam" id="PF09335">
    <property type="entry name" value="VTT_dom"/>
    <property type="match status" value="1"/>
</dbReference>